<dbReference type="SUPFAM" id="SSF53613">
    <property type="entry name" value="Ribokinase-like"/>
    <property type="match status" value="1"/>
</dbReference>
<dbReference type="PANTHER" id="PTHR20858:SF17">
    <property type="entry name" value="HYDROXYMETHYLPYRIMIDINE_PHOSPHOMETHYLPYRIMIDINE KINASE THI20-RELATED"/>
    <property type="match status" value="1"/>
</dbReference>
<comment type="pathway">
    <text evidence="1">Cofactor biosynthesis; thiamine diphosphate biosynthesis.</text>
</comment>
<dbReference type="EMBL" id="WWCX01000178">
    <property type="protein sequence ID" value="MYM98986.1"/>
    <property type="molecule type" value="Genomic_DNA"/>
</dbReference>
<evidence type="ECO:0000256" key="1">
    <source>
        <dbReference type="ARBA" id="ARBA00004948"/>
    </source>
</evidence>
<dbReference type="EC" id="2.7.1.49" evidence="2"/>
<dbReference type="Proteomes" id="UP000447355">
    <property type="component" value="Unassembled WGS sequence"/>
</dbReference>
<feature type="region of interest" description="Disordered" evidence="3">
    <location>
        <begin position="206"/>
        <end position="225"/>
    </location>
</feature>
<feature type="domain" description="Pyridoxamine kinase/Phosphomethylpyrimidine kinase" evidence="4">
    <location>
        <begin position="30"/>
        <end position="282"/>
    </location>
</feature>
<name>A0A845H0V5_9BURK</name>
<dbReference type="GO" id="GO:0009229">
    <property type="term" value="P:thiamine diphosphate biosynthetic process"/>
    <property type="evidence" value="ECO:0007669"/>
    <property type="project" value="UniProtKB-UniPathway"/>
</dbReference>
<dbReference type="GO" id="GO:0008902">
    <property type="term" value="F:hydroxymethylpyrimidine kinase activity"/>
    <property type="evidence" value="ECO:0007669"/>
    <property type="project" value="UniProtKB-EC"/>
</dbReference>
<dbReference type="RefSeq" id="WP_161087754.1">
    <property type="nucleotide sequence ID" value="NZ_WWCX01000178.1"/>
</dbReference>
<comment type="caution">
    <text evidence="5">The sequence shown here is derived from an EMBL/GenBank/DDBJ whole genome shotgun (WGS) entry which is preliminary data.</text>
</comment>
<gene>
    <name evidence="5" type="ORF">GTP90_34600</name>
</gene>
<protein>
    <recommendedName>
        <fullName evidence="2">hydroxymethylpyrimidine kinase</fullName>
        <ecNumber evidence="2">2.7.1.49</ecNumber>
    </recommendedName>
</protein>
<organism evidence="5 6">
    <name type="scientific">Duganella vulcania</name>
    <dbReference type="NCBI Taxonomy" id="2692166"/>
    <lineage>
        <taxon>Bacteria</taxon>
        <taxon>Pseudomonadati</taxon>
        <taxon>Pseudomonadota</taxon>
        <taxon>Betaproteobacteria</taxon>
        <taxon>Burkholderiales</taxon>
        <taxon>Oxalobacteraceae</taxon>
        <taxon>Telluria group</taxon>
        <taxon>Duganella</taxon>
    </lineage>
</organism>
<dbReference type="AlphaFoldDB" id="A0A845H0V5"/>
<dbReference type="InterPro" id="IPR013749">
    <property type="entry name" value="PM/HMP-P_kinase-1"/>
</dbReference>
<dbReference type="Pfam" id="PF08543">
    <property type="entry name" value="Phos_pyr_kin"/>
    <property type="match status" value="1"/>
</dbReference>
<accession>A0A845H0V5</accession>
<dbReference type="GO" id="GO:0009228">
    <property type="term" value="P:thiamine biosynthetic process"/>
    <property type="evidence" value="ECO:0007669"/>
    <property type="project" value="InterPro"/>
</dbReference>
<reference evidence="5" key="1">
    <citation type="submission" date="2019-12" db="EMBL/GenBank/DDBJ databases">
        <title>Novel species isolated from a subtropical stream in China.</title>
        <authorList>
            <person name="Lu H."/>
        </authorList>
    </citation>
    <scope>NUCLEOTIDE SEQUENCE [LARGE SCALE GENOMIC DNA]</scope>
    <source>
        <strain evidence="5">FT81W</strain>
    </source>
</reference>
<dbReference type="GO" id="GO:0008972">
    <property type="term" value="F:phosphomethylpyrimidine kinase activity"/>
    <property type="evidence" value="ECO:0007669"/>
    <property type="project" value="InterPro"/>
</dbReference>
<dbReference type="PANTHER" id="PTHR20858">
    <property type="entry name" value="PHOSPHOMETHYLPYRIMIDINE KINASE"/>
    <property type="match status" value="1"/>
</dbReference>
<keyword evidence="5" id="KW-0808">Transferase</keyword>
<dbReference type="InterPro" id="IPR004399">
    <property type="entry name" value="HMP/HMP-P_kinase_dom"/>
</dbReference>
<evidence type="ECO:0000259" key="4">
    <source>
        <dbReference type="Pfam" id="PF08543"/>
    </source>
</evidence>
<dbReference type="UniPathway" id="UPA00060">
    <property type="reaction ID" value="UER00138"/>
</dbReference>
<evidence type="ECO:0000313" key="5">
    <source>
        <dbReference type="EMBL" id="MYM98986.1"/>
    </source>
</evidence>
<evidence type="ECO:0000256" key="2">
    <source>
        <dbReference type="ARBA" id="ARBA00012135"/>
    </source>
</evidence>
<evidence type="ECO:0000313" key="6">
    <source>
        <dbReference type="Proteomes" id="UP000447355"/>
    </source>
</evidence>
<proteinExistence type="predicted"/>
<dbReference type="Gene3D" id="3.40.1190.20">
    <property type="match status" value="1"/>
</dbReference>
<evidence type="ECO:0000256" key="3">
    <source>
        <dbReference type="SAM" id="MobiDB-lite"/>
    </source>
</evidence>
<keyword evidence="5" id="KW-0418">Kinase</keyword>
<dbReference type="InterPro" id="IPR029056">
    <property type="entry name" value="Ribokinase-like"/>
</dbReference>
<dbReference type="CDD" id="cd01169">
    <property type="entry name" value="HMPP_kinase"/>
    <property type="match status" value="1"/>
</dbReference>
<sequence length="292" mass="30541">MSERLSSQVAAQLMAQLVARPCVLVFAGLDPSGGAGIAADLQAVAGQGAHALTVATALTVQDNDRVYGVQPVDGAMVLRQAQALVGKMTVRAVKIGIPGSASNALAIAEIITRLRQRQPELPVVLDPVLASGHGDLLSRDDAVQALAPLLPLVTLLTPNGPEAQALTGFDEPSAQAQALRARGCRHVLITGGHDAGSGEEVVNRWFGPGAAPPQRLSDPAPQDDSRDWRWPRLDGEFHGSGCTLASAAAGQLALGMSMERALELAQQYCYRALRGAYTVAAGQRIPHRLPLI</sequence>
<dbReference type="GO" id="GO:0005829">
    <property type="term" value="C:cytosol"/>
    <property type="evidence" value="ECO:0007669"/>
    <property type="project" value="TreeGrafter"/>
</dbReference>